<dbReference type="Pfam" id="PF17805">
    <property type="entry name" value="AsnC_trans_reg2"/>
    <property type="match status" value="1"/>
</dbReference>
<comment type="pathway">
    <text evidence="2">Porphyrin-containing compound metabolism.</text>
</comment>
<dbReference type="InterPro" id="IPR036390">
    <property type="entry name" value="WH_DNA-bd_sf"/>
</dbReference>
<dbReference type="PANTHER" id="PTHR43413">
    <property type="entry name" value="TRANSCRIPTIONAL REGULATOR, ASNC FAMILY"/>
    <property type="match status" value="1"/>
</dbReference>
<dbReference type="HOGENOM" id="CLU_112007_0_1_2"/>
<sequence>MKILDRIDYMLIKELERGLPSEEEPFNAVGRKIGISGEEVIFRIKNLKDEGAIRKISARINQRKIGIMANALVAWSVPPDWDGYDELASHAGVSHCYLRKSVPDKWNYTVYTVHHRFSREEVHEEVKKIAESIPVRDYVVMFSSEELKRVPAVRIDENGDGLR</sequence>
<dbReference type="Pfam" id="PF22451">
    <property type="entry name" value="NirdL-like_HTH"/>
    <property type="match status" value="1"/>
</dbReference>
<evidence type="ECO:0000259" key="7">
    <source>
        <dbReference type="Pfam" id="PF22451"/>
    </source>
</evidence>
<dbReference type="InterPro" id="IPR019885">
    <property type="entry name" value="Tscrpt_reg_HTH_AsnC-type_CS"/>
</dbReference>
<dbReference type="RefSeq" id="WP_004077446.1">
    <property type="nucleotide sequence ID" value="NZ_CM001436.1"/>
</dbReference>
<evidence type="ECO:0000256" key="5">
    <source>
        <dbReference type="ARBA" id="ARBA00048470"/>
    </source>
</evidence>
<evidence type="ECO:0000313" key="8">
    <source>
        <dbReference type="EMBL" id="EHQ35690.1"/>
    </source>
</evidence>
<evidence type="ECO:0000256" key="1">
    <source>
        <dbReference type="ARBA" id="ARBA00023239"/>
    </source>
</evidence>
<feature type="domain" description="Siroheme decarboxylase AsnC-like ligand binding" evidence="6">
    <location>
        <begin position="64"/>
        <end position="148"/>
    </location>
</feature>
<proteinExistence type="inferred from homology"/>
<evidence type="ECO:0000256" key="4">
    <source>
        <dbReference type="ARBA" id="ARBA00023471"/>
    </source>
</evidence>
<dbReference type="Gene3D" id="3.30.70.3460">
    <property type="match status" value="1"/>
</dbReference>
<dbReference type="InterPro" id="IPR053953">
    <property type="entry name" value="NirdL-like_HTH"/>
</dbReference>
<dbReference type="GO" id="GO:0016829">
    <property type="term" value="F:lyase activity"/>
    <property type="evidence" value="ECO:0007669"/>
    <property type="project" value="UniProtKB-KW"/>
</dbReference>
<dbReference type="AlphaFoldDB" id="H1Z411"/>
<dbReference type="InterPro" id="IPR040523">
    <property type="entry name" value="AsnC_trans_reg2"/>
</dbReference>
<protein>
    <recommendedName>
        <fullName evidence="4">siroheme decarboxylase</fullName>
        <ecNumber evidence="4">4.1.1.111</ecNumber>
    </recommendedName>
</protein>
<evidence type="ECO:0000259" key="6">
    <source>
        <dbReference type="Pfam" id="PF17805"/>
    </source>
</evidence>
<evidence type="ECO:0000256" key="3">
    <source>
        <dbReference type="ARBA" id="ARBA00023457"/>
    </source>
</evidence>
<dbReference type="PANTHER" id="PTHR43413:SF1">
    <property type="entry name" value="SIROHEME DECARBOXYLASE NIRL SUBUNIT"/>
    <property type="match status" value="1"/>
</dbReference>
<gene>
    <name evidence="8" type="ORF">Metlim_1589</name>
</gene>
<comment type="catalytic activity">
    <reaction evidence="5">
        <text>siroheme + 2 H(+) = 12,18-didecarboxysiroheme + 2 CO2</text>
        <dbReference type="Rhea" id="RHEA:19093"/>
        <dbReference type="ChEBI" id="CHEBI:15378"/>
        <dbReference type="ChEBI" id="CHEBI:16526"/>
        <dbReference type="ChEBI" id="CHEBI:60052"/>
        <dbReference type="ChEBI" id="CHEBI:140497"/>
        <dbReference type="EC" id="4.1.1.111"/>
    </reaction>
</comment>
<evidence type="ECO:0000313" key="9">
    <source>
        <dbReference type="Proteomes" id="UP000005741"/>
    </source>
</evidence>
<keyword evidence="1" id="KW-0456">Lyase</keyword>
<dbReference type="InterPro" id="IPR050684">
    <property type="entry name" value="HTH-Siroheme_Decarb"/>
</dbReference>
<feature type="domain" description="Siroheme decarboxylase NirL-like HTH" evidence="7">
    <location>
        <begin position="11"/>
        <end position="54"/>
    </location>
</feature>
<dbReference type="InParanoid" id="H1Z411"/>
<accession>H1Z411</accession>
<organism evidence="8 9">
    <name type="scientific">Methanoplanus limicola DSM 2279</name>
    <dbReference type="NCBI Taxonomy" id="937775"/>
    <lineage>
        <taxon>Archaea</taxon>
        <taxon>Methanobacteriati</taxon>
        <taxon>Methanobacteriota</taxon>
        <taxon>Stenosarchaea group</taxon>
        <taxon>Methanomicrobia</taxon>
        <taxon>Methanomicrobiales</taxon>
        <taxon>Methanomicrobiaceae</taxon>
        <taxon>Methanoplanus</taxon>
    </lineage>
</organism>
<dbReference type="EC" id="4.1.1.111" evidence="4"/>
<evidence type="ECO:0000256" key="2">
    <source>
        <dbReference type="ARBA" id="ARBA00023444"/>
    </source>
</evidence>
<dbReference type="STRING" id="937775.Metlim_1589"/>
<dbReference type="SUPFAM" id="SSF46785">
    <property type="entry name" value="Winged helix' DNA-binding domain"/>
    <property type="match status" value="1"/>
</dbReference>
<dbReference type="Proteomes" id="UP000005741">
    <property type="component" value="Chromosome"/>
</dbReference>
<name>H1Z411_9EURY</name>
<dbReference type="PROSITE" id="PS00519">
    <property type="entry name" value="HTH_ASNC_1"/>
    <property type="match status" value="1"/>
</dbReference>
<comment type="similarity">
    <text evidence="3">Belongs to the Ahb/Nir family.</text>
</comment>
<keyword evidence="9" id="KW-1185">Reference proteome</keyword>
<dbReference type="EMBL" id="CM001436">
    <property type="protein sequence ID" value="EHQ35690.1"/>
    <property type="molecule type" value="Genomic_DNA"/>
</dbReference>
<reference evidence="8 9" key="1">
    <citation type="submission" date="2011-10" db="EMBL/GenBank/DDBJ databases">
        <title>The Improved High-Quality Draft genome of Methanoplanus limicola DSM 2279.</title>
        <authorList>
            <consortium name="US DOE Joint Genome Institute (JGI-PGF)"/>
            <person name="Lucas S."/>
            <person name="Copeland A."/>
            <person name="Lapidus A."/>
            <person name="Glavina del Rio T."/>
            <person name="Dalin E."/>
            <person name="Tice H."/>
            <person name="Bruce D."/>
            <person name="Goodwin L."/>
            <person name="Pitluck S."/>
            <person name="Peters L."/>
            <person name="Mikhailova N."/>
            <person name="Lu M."/>
            <person name="Kyrpides N."/>
            <person name="Mavromatis K."/>
            <person name="Ivanova N."/>
            <person name="Markowitz V."/>
            <person name="Cheng J.-F."/>
            <person name="Hugenholtz P."/>
            <person name="Woyke T."/>
            <person name="Wu D."/>
            <person name="Wirth R."/>
            <person name="Brambilla E.-M."/>
            <person name="Klenk H.-P."/>
            <person name="Eisen J.A."/>
        </authorList>
    </citation>
    <scope>NUCLEOTIDE SEQUENCE [LARGE SCALE GENOMIC DNA]</scope>
    <source>
        <strain evidence="8 9">DSM 2279</strain>
    </source>
</reference>